<name>U5EHD0_NOCAS</name>
<sequence>MSHDIRDFVPSTCTLLGLGEPTHLEPAFPLLRNELFAQLVAHGFRSIALESDRLAAFAVDDYVRHGIGDLDEVLRSGFSHGFGAVPANRELVEWIRDHNRTVPPAEQIAFHGFDAPLENTSAPSPRLYLEYVRDYLELDLDIATPAGDDERWHRDEAILDPAKSIGDTDDARRLHALADDLQNTLYARTPELIAATSETEWRRATAQLGAALGLLRYHRQAARRVDEATRISGLLATRDVLMAENIRDIREVEDRRGPTLLYGHNVHLQRNRSTMTMGPLTLRWYSPGAILGPLLGDRYTYLAGSLTRDPETPGAQANMRDWTLTPAADATASDPDIDERGLFPLDQETIDGADAIWHLRLAAPARQP</sequence>
<dbReference type="Gene3D" id="3.30.1870.10">
    <property type="entry name" value="EreA-like, domain 2"/>
    <property type="match status" value="1"/>
</dbReference>
<gene>
    <name evidence="1" type="ORF">NCAST_32_02840</name>
</gene>
<proteinExistence type="predicted"/>
<dbReference type="InterPro" id="IPR007815">
    <property type="entry name" value="Emycin_Estase"/>
</dbReference>
<dbReference type="OrthoDB" id="4329964at2"/>
<comment type="caution">
    <text evidence="1">The sequence shown here is derived from an EMBL/GenBank/DDBJ whole genome shotgun (WGS) entry which is preliminary data.</text>
</comment>
<dbReference type="GO" id="GO:0046677">
    <property type="term" value="P:response to antibiotic"/>
    <property type="evidence" value="ECO:0007669"/>
    <property type="project" value="InterPro"/>
</dbReference>
<dbReference type="GeneID" id="91517843"/>
<dbReference type="SUPFAM" id="SSF159501">
    <property type="entry name" value="EreA/ChaN-like"/>
    <property type="match status" value="1"/>
</dbReference>
<dbReference type="CDD" id="cd14728">
    <property type="entry name" value="Ere-like"/>
    <property type="match status" value="1"/>
</dbReference>
<dbReference type="PANTHER" id="PTHR31299">
    <property type="entry name" value="ESTERASE, PUTATIVE (AFU_ORTHOLOGUE AFUA_1G05850)-RELATED"/>
    <property type="match status" value="1"/>
</dbReference>
<evidence type="ECO:0000313" key="2">
    <source>
        <dbReference type="Proteomes" id="UP000017048"/>
    </source>
</evidence>
<dbReference type="eggNOG" id="COG2312">
    <property type="taxonomic scope" value="Bacteria"/>
</dbReference>
<dbReference type="STRING" id="1824.SAMN05444423_102822"/>
<evidence type="ECO:0008006" key="3">
    <source>
        <dbReference type="Google" id="ProtNLM"/>
    </source>
</evidence>
<keyword evidence="2" id="KW-1185">Reference proteome</keyword>
<dbReference type="Proteomes" id="UP000017048">
    <property type="component" value="Unassembled WGS sequence"/>
</dbReference>
<organism evidence="1 2">
    <name type="scientific">Nocardia asteroides NBRC 15531</name>
    <dbReference type="NCBI Taxonomy" id="1110697"/>
    <lineage>
        <taxon>Bacteria</taxon>
        <taxon>Bacillati</taxon>
        <taxon>Actinomycetota</taxon>
        <taxon>Actinomycetes</taxon>
        <taxon>Mycobacteriales</taxon>
        <taxon>Nocardiaceae</taxon>
        <taxon>Nocardia</taxon>
    </lineage>
</organism>
<reference evidence="1 2" key="1">
    <citation type="journal article" date="2014" name="BMC Genomics">
        <title>Genome based analysis of type-I polyketide synthase and nonribosomal peptide synthetase gene clusters in seven strains of five representative Nocardia species.</title>
        <authorList>
            <person name="Komaki H."/>
            <person name="Ichikawa N."/>
            <person name="Hosoyama A."/>
            <person name="Takahashi-Nakaguchi A."/>
            <person name="Matsuzawa T."/>
            <person name="Suzuki K."/>
            <person name="Fujita N."/>
            <person name="Gonoi T."/>
        </authorList>
    </citation>
    <scope>NUCLEOTIDE SEQUENCE [LARGE SCALE GENOMIC DNA]</scope>
    <source>
        <strain evidence="1 2">NBRC 15531</strain>
    </source>
</reference>
<dbReference type="Pfam" id="PF05139">
    <property type="entry name" value="Erythro_esteras"/>
    <property type="match status" value="1"/>
</dbReference>
<accession>U5EHD0</accession>
<dbReference type="EMBL" id="BAFO02000032">
    <property type="protein sequence ID" value="GAD85801.1"/>
    <property type="molecule type" value="Genomic_DNA"/>
</dbReference>
<dbReference type="InterPro" id="IPR052036">
    <property type="entry name" value="Hydrolase/PRTase-associated"/>
</dbReference>
<dbReference type="PANTHER" id="PTHR31299:SF0">
    <property type="entry name" value="ESTERASE, PUTATIVE (AFU_ORTHOLOGUE AFUA_1G05850)-RELATED"/>
    <property type="match status" value="1"/>
</dbReference>
<dbReference type="AlphaFoldDB" id="U5EHD0"/>
<protein>
    <recommendedName>
        <fullName evidence="3">Erythromycin esterase</fullName>
    </recommendedName>
</protein>
<dbReference type="RefSeq" id="WP_019047424.1">
    <property type="nucleotide sequence ID" value="NZ_BAFO02000032.1"/>
</dbReference>
<evidence type="ECO:0000313" key="1">
    <source>
        <dbReference type="EMBL" id="GAD85801.1"/>
    </source>
</evidence>